<evidence type="ECO:0000256" key="1">
    <source>
        <dbReference type="SAM" id="Phobius"/>
    </source>
</evidence>
<organism evidence="2 3">
    <name type="scientific">Aestuariibaculum lutulentum</name>
    <dbReference type="NCBI Taxonomy" id="2920935"/>
    <lineage>
        <taxon>Bacteria</taxon>
        <taxon>Pseudomonadati</taxon>
        <taxon>Bacteroidota</taxon>
        <taxon>Flavobacteriia</taxon>
        <taxon>Flavobacteriales</taxon>
        <taxon>Flavobacteriaceae</taxon>
    </lineage>
</organism>
<dbReference type="Proteomes" id="UP001156141">
    <property type="component" value="Unassembled WGS sequence"/>
</dbReference>
<gene>
    <name evidence="2" type="ORF">MKW35_08790</name>
</gene>
<keyword evidence="1" id="KW-0472">Membrane</keyword>
<accession>A0ABS9RJP9</accession>
<dbReference type="RefSeq" id="WP_240573065.1">
    <property type="nucleotide sequence ID" value="NZ_CP136709.1"/>
</dbReference>
<keyword evidence="1" id="KW-1133">Transmembrane helix</keyword>
<protein>
    <submittedName>
        <fullName evidence="2">Uncharacterized protein</fullName>
    </submittedName>
</protein>
<feature type="transmembrane region" description="Helical" evidence="1">
    <location>
        <begin position="108"/>
        <end position="126"/>
    </location>
</feature>
<keyword evidence="3" id="KW-1185">Reference proteome</keyword>
<keyword evidence="1" id="KW-0812">Transmembrane</keyword>
<reference evidence="2" key="1">
    <citation type="submission" date="2022-02" db="EMBL/GenBank/DDBJ databases">
        <title>Aestuariibaculum sp., a marine bacterium isolated from sediment in Guangxi.</title>
        <authorList>
            <person name="Ying J."/>
        </authorList>
    </citation>
    <scope>NUCLEOTIDE SEQUENCE</scope>
    <source>
        <strain evidence="2">L182</strain>
    </source>
</reference>
<proteinExistence type="predicted"/>
<comment type="caution">
    <text evidence="2">The sequence shown here is derived from an EMBL/GenBank/DDBJ whole genome shotgun (WGS) entry which is preliminary data.</text>
</comment>
<evidence type="ECO:0000313" key="3">
    <source>
        <dbReference type="Proteomes" id="UP001156141"/>
    </source>
</evidence>
<evidence type="ECO:0000313" key="2">
    <source>
        <dbReference type="EMBL" id="MCH4552716.1"/>
    </source>
</evidence>
<sequence length="128" mass="15168">MTDEFIPPIKERTTDDLLKIVGAPEKWNPRAVHLANNELINRKVESKKIKTAKYLSKKRERIDERIKANESYHFCDFIFDPFWTLFEIIFSWELKKDGFTRKAEQQKYFRIGIGVLILICVGLAYLTK</sequence>
<dbReference type="EMBL" id="JAKVQD010000002">
    <property type="protein sequence ID" value="MCH4552716.1"/>
    <property type="molecule type" value="Genomic_DNA"/>
</dbReference>
<name>A0ABS9RJP9_9FLAO</name>